<evidence type="ECO:0000313" key="1">
    <source>
        <dbReference type="EMBL" id="EFV14137.2"/>
    </source>
</evidence>
<dbReference type="HOGENOM" id="CLU_1414296_0_0_11"/>
<dbReference type="STRING" id="679197.HMPREF9336_01054"/>
<name>E5XNC8_SEGRC</name>
<dbReference type="AlphaFoldDB" id="E5XNC8"/>
<keyword evidence="2" id="KW-1185">Reference proteome</keyword>
<organism evidence="1 2">
    <name type="scientific">Segniliparus rugosus (strain ATCC BAA-974 / DSM 45345 / CCUG 50838 / CIP 108380 / JCM 13579 / CDC 945)</name>
    <dbReference type="NCBI Taxonomy" id="679197"/>
    <lineage>
        <taxon>Bacteria</taxon>
        <taxon>Bacillati</taxon>
        <taxon>Actinomycetota</taxon>
        <taxon>Actinomycetes</taxon>
        <taxon>Mycobacteriales</taxon>
        <taxon>Segniliparaceae</taxon>
        <taxon>Segniliparus</taxon>
    </lineage>
</organism>
<dbReference type="OrthoDB" id="4727234at2"/>
<comment type="caution">
    <text evidence="1">The sequence shown here is derived from an EMBL/GenBank/DDBJ whole genome shotgun (WGS) entry which is preliminary data.</text>
</comment>
<dbReference type="RefSeq" id="WP_021030811.1">
    <property type="nucleotide sequence ID" value="NZ_KI391954.1"/>
</dbReference>
<reference evidence="1 2" key="1">
    <citation type="journal article" date="2011" name="Stand. Genomic Sci.">
        <title>High quality draft genome sequence of Segniliparus rugosus CDC 945(T)= (ATCC BAA-974(T)).</title>
        <authorList>
            <person name="Earl A.M."/>
            <person name="Desjardins C.A."/>
            <person name="Fitzgerald M.G."/>
            <person name="Arachchi H.M."/>
            <person name="Zeng Q."/>
            <person name="Mehta T."/>
            <person name="Griggs A."/>
            <person name="Birren B.W."/>
            <person name="Toney N.C."/>
            <person name="Carr J."/>
            <person name="Posey J."/>
            <person name="Butler W.R."/>
        </authorList>
    </citation>
    <scope>NUCLEOTIDE SEQUENCE [LARGE SCALE GENOMIC DNA]</scope>
    <source>
        <strain evidence="2">ATCC BAA-974 / DSM 45345 / CCUG 50838 / CIP 108380 / JCM 13579 / CDC 945</strain>
    </source>
</reference>
<dbReference type="Proteomes" id="UP000004816">
    <property type="component" value="Unassembled WGS sequence"/>
</dbReference>
<dbReference type="eggNOG" id="ENOG502ZQ52">
    <property type="taxonomic scope" value="Bacteria"/>
</dbReference>
<proteinExistence type="predicted"/>
<protein>
    <submittedName>
        <fullName evidence="1">Uncharacterized protein</fullName>
    </submittedName>
</protein>
<accession>E5XNC8</accession>
<dbReference type="EMBL" id="ACZI02000003">
    <property type="protein sequence ID" value="EFV14137.2"/>
    <property type="molecule type" value="Genomic_DNA"/>
</dbReference>
<gene>
    <name evidence="1" type="ORF">HMPREF9336_01054</name>
</gene>
<evidence type="ECO:0000313" key="2">
    <source>
        <dbReference type="Proteomes" id="UP000004816"/>
    </source>
</evidence>
<sequence>MSPRFFRFQYEVDLDFGTAYYNIVAERVRIGDRAIPPEILVDFPGGDNQPSLFMKIIVRNGMPICSELQFVAKQDGPEVRPKDLRSVNLDHWIEVIVGACSSRWLGDGHYGQDHNYEQGINEVRRARKQSHRTMKPDLLKQVAEIYREHFDTGPVQAIQRAFGVSERTAARYVQLCRRDGLLPPTTKGKKQK</sequence>